<proteinExistence type="inferred from homology"/>
<accession>A0A8X6PAN9</accession>
<comment type="cofactor">
    <cofactor evidence="1">
        <name>Mg(2+)</name>
        <dbReference type="ChEBI" id="CHEBI:18420"/>
    </cofactor>
</comment>
<dbReference type="GO" id="GO:0016787">
    <property type="term" value="F:hydrolase activity"/>
    <property type="evidence" value="ECO:0007669"/>
    <property type="project" value="UniProtKB-KW"/>
</dbReference>
<dbReference type="EMBL" id="BMAW01066848">
    <property type="protein sequence ID" value="GFT56585.1"/>
    <property type="molecule type" value="Genomic_DNA"/>
</dbReference>
<reference evidence="3" key="1">
    <citation type="submission" date="2020-08" db="EMBL/GenBank/DDBJ databases">
        <title>Multicomponent nature underlies the extraordinary mechanical properties of spider dragline silk.</title>
        <authorList>
            <person name="Kono N."/>
            <person name="Nakamura H."/>
            <person name="Mori M."/>
            <person name="Yoshida Y."/>
            <person name="Ohtoshi R."/>
            <person name="Malay A.D."/>
            <person name="Moran D.A.P."/>
            <person name="Tomita M."/>
            <person name="Numata K."/>
            <person name="Arakawa K."/>
        </authorList>
    </citation>
    <scope>NUCLEOTIDE SEQUENCE</scope>
</reference>
<dbReference type="GO" id="GO:0043139">
    <property type="term" value="F:5'-3' DNA helicase activity"/>
    <property type="evidence" value="ECO:0007669"/>
    <property type="project" value="UniProtKB-EC"/>
</dbReference>
<dbReference type="OrthoDB" id="6429791at2759"/>
<dbReference type="Pfam" id="PF05970">
    <property type="entry name" value="PIF1"/>
    <property type="match status" value="1"/>
</dbReference>
<keyword evidence="1" id="KW-0233">DNA recombination</keyword>
<dbReference type="EC" id="5.6.2.3" evidence="1"/>
<dbReference type="GO" id="GO:0005524">
    <property type="term" value="F:ATP binding"/>
    <property type="evidence" value="ECO:0007669"/>
    <property type="project" value="UniProtKB-KW"/>
</dbReference>
<evidence type="ECO:0000256" key="1">
    <source>
        <dbReference type="RuleBase" id="RU363044"/>
    </source>
</evidence>
<dbReference type="GO" id="GO:0000723">
    <property type="term" value="P:telomere maintenance"/>
    <property type="evidence" value="ECO:0007669"/>
    <property type="project" value="InterPro"/>
</dbReference>
<keyword evidence="1" id="KW-0378">Hydrolase</keyword>
<evidence type="ECO:0000259" key="2">
    <source>
        <dbReference type="Pfam" id="PF05970"/>
    </source>
</evidence>
<dbReference type="PANTHER" id="PTHR10492">
    <property type="match status" value="1"/>
</dbReference>
<dbReference type="GO" id="GO:0006281">
    <property type="term" value="P:DNA repair"/>
    <property type="evidence" value="ECO:0007669"/>
    <property type="project" value="UniProtKB-KW"/>
</dbReference>
<dbReference type="Proteomes" id="UP000887013">
    <property type="component" value="Unassembled WGS sequence"/>
</dbReference>
<organism evidence="3 4">
    <name type="scientific">Nephila pilipes</name>
    <name type="common">Giant wood spider</name>
    <name type="synonym">Nephila maculata</name>
    <dbReference type="NCBI Taxonomy" id="299642"/>
    <lineage>
        <taxon>Eukaryota</taxon>
        <taxon>Metazoa</taxon>
        <taxon>Ecdysozoa</taxon>
        <taxon>Arthropoda</taxon>
        <taxon>Chelicerata</taxon>
        <taxon>Arachnida</taxon>
        <taxon>Araneae</taxon>
        <taxon>Araneomorphae</taxon>
        <taxon>Entelegynae</taxon>
        <taxon>Araneoidea</taxon>
        <taxon>Nephilidae</taxon>
        <taxon>Nephila</taxon>
    </lineage>
</organism>
<sequence length="108" mass="12324">MSGKSLLHFGLPKPIREQSIIINNHQYMSELAYDVSHLIQVVSVGVSKFHHDQKKVYDDVLNSVNSNSGQLFFLDAPCGTGKIFFINLLLAKVRSGKNIAYYKRHYRK</sequence>
<dbReference type="GO" id="GO:0006310">
    <property type="term" value="P:DNA recombination"/>
    <property type="evidence" value="ECO:0007669"/>
    <property type="project" value="UniProtKB-KW"/>
</dbReference>
<protein>
    <recommendedName>
        <fullName evidence="1">ATP-dependent DNA helicase</fullName>
        <ecNumber evidence="1">5.6.2.3</ecNumber>
    </recommendedName>
</protein>
<gene>
    <name evidence="3" type="primary">EVAR_37517_1</name>
    <name evidence="3" type="ORF">NPIL_176031</name>
</gene>
<keyword evidence="1 3" id="KW-0347">Helicase</keyword>
<evidence type="ECO:0000313" key="4">
    <source>
        <dbReference type="Proteomes" id="UP000887013"/>
    </source>
</evidence>
<dbReference type="InterPro" id="IPR010285">
    <property type="entry name" value="DNA_helicase_pif1-like_DEAD"/>
</dbReference>
<keyword evidence="1" id="KW-0547">Nucleotide-binding</keyword>
<evidence type="ECO:0000313" key="3">
    <source>
        <dbReference type="EMBL" id="GFT56585.1"/>
    </source>
</evidence>
<keyword evidence="1" id="KW-0227">DNA damage</keyword>
<keyword evidence="1" id="KW-0067">ATP-binding</keyword>
<name>A0A8X6PAN9_NEPPI</name>
<feature type="domain" description="DNA helicase Pif1-like DEAD-box helicase" evidence="2">
    <location>
        <begin position="50"/>
        <end position="100"/>
    </location>
</feature>
<keyword evidence="1" id="KW-0234">DNA repair</keyword>
<comment type="similarity">
    <text evidence="1">Belongs to the helicase family.</text>
</comment>
<comment type="catalytic activity">
    <reaction evidence="1">
        <text>ATP + H2O = ADP + phosphate + H(+)</text>
        <dbReference type="Rhea" id="RHEA:13065"/>
        <dbReference type="ChEBI" id="CHEBI:15377"/>
        <dbReference type="ChEBI" id="CHEBI:15378"/>
        <dbReference type="ChEBI" id="CHEBI:30616"/>
        <dbReference type="ChEBI" id="CHEBI:43474"/>
        <dbReference type="ChEBI" id="CHEBI:456216"/>
        <dbReference type="EC" id="5.6.2.3"/>
    </reaction>
</comment>
<dbReference type="AlphaFoldDB" id="A0A8X6PAN9"/>
<dbReference type="PANTHER" id="PTHR10492:SF57">
    <property type="entry name" value="ATP-DEPENDENT DNA HELICASE"/>
    <property type="match status" value="1"/>
</dbReference>
<comment type="caution">
    <text evidence="3">The sequence shown here is derived from an EMBL/GenBank/DDBJ whole genome shotgun (WGS) entry which is preliminary data.</text>
</comment>
<keyword evidence="4" id="KW-1185">Reference proteome</keyword>